<dbReference type="PROSITE" id="PS51343">
    <property type="entry name" value="PII_GLNB_DOM"/>
    <property type="match status" value="1"/>
</dbReference>
<dbReference type="InterPro" id="IPR017918">
    <property type="entry name" value="N-reg_PII_CS"/>
</dbReference>
<dbReference type="Proteomes" id="UP000595897">
    <property type="component" value="Chromosome"/>
</dbReference>
<dbReference type="GO" id="GO:0005829">
    <property type="term" value="C:cytosol"/>
    <property type="evidence" value="ECO:0007669"/>
    <property type="project" value="TreeGrafter"/>
</dbReference>
<sequence>MKKIEAILRPEQLEPLKEALLAAKVNGITINQVFGCGNQYGWTEYHRGSEVIMNTLPKVEFKIVVADDRLEEIVDIIINNSQTGEVGDGKIFISEITDCIRIRTKERGDAAI</sequence>
<dbReference type="GO" id="GO:0006808">
    <property type="term" value="P:regulation of nitrogen utilization"/>
    <property type="evidence" value="ECO:0007669"/>
    <property type="project" value="InterPro"/>
</dbReference>
<dbReference type="GO" id="GO:0030234">
    <property type="term" value="F:enzyme regulator activity"/>
    <property type="evidence" value="ECO:0007669"/>
    <property type="project" value="InterPro"/>
</dbReference>
<dbReference type="SMART" id="SM00938">
    <property type="entry name" value="P-II"/>
    <property type="match status" value="1"/>
</dbReference>
<name>A0A7R7IDK2_9FIRM</name>
<evidence type="ECO:0000313" key="3">
    <source>
        <dbReference type="Proteomes" id="UP000595897"/>
    </source>
</evidence>
<dbReference type="InterPro" id="IPR011322">
    <property type="entry name" value="N-reg_PII-like_a/b"/>
</dbReference>
<dbReference type="PANTHER" id="PTHR30115:SF11">
    <property type="entry name" value="NITROGEN REGULATORY PROTEIN P-II HOMOLOG"/>
    <property type="match status" value="1"/>
</dbReference>
<dbReference type="PANTHER" id="PTHR30115">
    <property type="entry name" value="NITROGEN REGULATORY PROTEIN P-II"/>
    <property type="match status" value="1"/>
</dbReference>
<keyword evidence="3" id="KW-1185">Reference proteome</keyword>
<dbReference type="SUPFAM" id="SSF54913">
    <property type="entry name" value="GlnB-like"/>
    <property type="match status" value="1"/>
</dbReference>
<dbReference type="InterPro" id="IPR015867">
    <property type="entry name" value="N-reg_PII/ATP_PRibTrfase_C"/>
</dbReference>
<dbReference type="RefSeq" id="WP_271712317.1">
    <property type="nucleotide sequence ID" value="NZ_AP024169.1"/>
</dbReference>
<dbReference type="EMBL" id="AP024169">
    <property type="protein sequence ID" value="BCN31174.1"/>
    <property type="molecule type" value="Genomic_DNA"/>
</dbReference>
<dbReference type="Pfam" id="PF00543">
    <property type="entry name" value="P-II"/>
    <property type="match status" value="1"/>
</dbReference>
<gene>
    <name evidence="2" type="primary">glnB_1</name>
    <name evidence="2" type="ORF">bsdtb5_24690</name>
</gene>
<evidence type="ECO:0000256" key="1">
    <source>
        <dbReference type="RuleBase" id="RU003936"/>
    </source>
</evidence>
<evidence type="ECO:0000313" key="2">
    <source>
        <dbReference type="EMBL" id="BCN31174.1"/>
    </source>
</evidence>
<dbReference type="AlphaFoldDB" id="A0A7R7IDK2"/>
<protein>
    <submittedName>
        <fullName evidence="2">Nitrogen regulatory protein P-II</fullName>
    </submittedName>
</protein>
<organism evidence="2 3">
    <name type="scientific">Anaeromicropila herbilytica</name>
    <dbReference type="NCBI Taxonomy" id="2785025"/>
    <lineage>
        <taxon>Bacteria</taxon>
        <taxon>Bacillati</taxon>
        <taxon>Bacillota</taxon>
        <taxon>Clostridia</taxon>
        <taxon>Lachnospirales</taxon>
        <taxon>Lachnospiraceae</taxon>
        <taxon>Anaeromicropila</taxon>
    </lineage>
</organism>
<dbReference type="GO" id="GO:0005524">
    <property type="term" value="F:ATP binding"/>
    <property type="evidence" value="ECO:0007669"/>
    <property type="project" value="TreeGrafter"/>
</dbReference>
<dbReference type="PROSITE" id="PS00638">
    <property type="entry name" value="PII_GLNB_CTER"/>
    <property type="match status" value="1"/>
</dbReference>
<proteinExistence type="inferred from homology"/>
<dbReference type="InterPro" id="IPR002187">
    <property type="entry name" value="N-reg_PII"/>
</dbReference>
<reference evidence="2 3" key="1">
    <citation type="submission" date="2020-11" db="EMBL/GenBank/DDBJ databases">
        <title>Draft genome sequencing of a Lachnospiraceae strain isolated from anoxic soil subjected to BSD treatment.</title>
        <authorList>
            <person name="Uek A."/>
            <person name="Tonouchi A."/>
        </authorList>
    </citation>
    <scope>NUCLEOTIDE SEQUENCE [LARGE SCALE GENOMIC DNA]</scope>
    <source>
        <strain evidence="2 3">TB5</strain>
    </source>
</reference>
<comment type="similarity">
    <text evidence="1">Belongs to the P(II) protein family.</text>
</comment>
<accession>A0A7R7IDK2</accession>
<dbReference type="PRINTS" id="PR00340">
    <property type="entry name" value="PIIGLNB"/>
</dbReference>
<dbReference type="KEGG" id="ahb:bsdtb5_24690"/>
<dbReference type="Gene3D" id="3.30.70.120">
    <property type="match status" value="1"/>
</dbReference>